<evidence type="ECO:0000313" key="4">
    <source>
        <dbReference type="Proteomes" id="UP001501594"/>
    </source>
</evidence>
<reference evidence="4" key="1">
    <citation type="journal article" date="2019" name="Int. J. Syst. Evol. Microbiol.">
        <title>The Global Catalogue of Microorganisms (GCM) 10K type strain sequencing project: providing services to taxonomists for standard genome sequencing and annotation.</title>
        <authorList>
            <consortium name="The Broad Institute Genomics Platform"/>
            <consortium name="The Broad Institute Genome Sequencing Center for Infectious Disease"/>
            <person name="Wu L."/>
            <person name="Ma J."/>
        </authorList>
    </citation>
    <scope>NUCLEOTIDE SEQUENCE [LARGE SCALE GENOMIC DNA]</scope>
    <source>
        <strain evidence="4">JCM 17442</strain>
    </source>
</reference>
<keyword evidence="4" id="KW-1185">Reference proteome</keyword>
<feature type="domain" description="MobA-like NTP transferase" evidence="2">
    <location>
        <begin position="11"/>
        <end position="161"/>
    </location>
</feature>
<keyword evidence="1" id="KW-0808">Transferase</keyword>
<dbReference type="InterPro" id="IPR029044">
    <property type="entry name" value="Nucleotide-diphossugar_trans"/>
</dbReference>
<dbReference type="EMBL" id="BAABAU010000003">
    <property type="protein sequence ID" value="GAA4267058.1"/>
    <property type="molecule type" value="Genomic_DNA"/>
</dbReference>
<sequence>MFLMQRLPFDAVLLAGGRASRLGGADKTAFTVGGRTLLDLALEAAQDARATAVVGLRPGTAPPPHAILTRESPPWSGPVAALGAGLRSLGATSSPRTLVLACDLPSAPGAVRALLRGAALADDSPEGFGCVAVDEEGRRQPLLALYRTAPLAARLAELAGGDGSGLVGLSFRRLLDGADLVEVPLAVGLAADVDTADDARRLGVSGGAGATAG</sequence>
<dbReference type="InterPro" id="IPR025877">
    <property type="entry name" value="MobA-like_NTP_Trfase"/>
</dbReference>
<evidence type="ECO:0000259" key="2">
    <source>
        <dbReference type="Pfam" id="PF12804"/>
    </source>
</evidence>
<proteinExistence type="predicted"/>
<evidence type="ECO:0000256" key="1">
    <source>
        <dbReference type="ARBA" id="ARBA00022679"/>
    </source>
</evidence>
<dbReference type="Gene3D" id="3.90.550.10">
    <property type="entry name" value="Spore Coat Polysaccharide Biosynthesis Protein SpsA, Chain A"/>
    <property type="match status" value="1"/>
</dbReference>
<organism evidence="3 4">
    <name type="scientific">Frondihabitans peucedani</name>
    <dbReference type="NCBI Taxonomy" id="598626"/>
    <lineage>
        <taxon>Bacteria</taxon>
        <taxon>Bacillati</taxon>
        <taxon>Actinomycetota</taxon>
        <taxon>Actinomycetes</taxon>
        <taxon>Micrococcales</taxon>
        <taxon>Microbacteriaceae</taxon>
        <taxon>Frondihabitans</taxon>
    </lineage>
</organism>
<gene>
    <name evidence="3" type="ORF">GCM10022256_26700</name>
</gene>
<dbReference type="Proteomes" id="UP001501594">
    <property type="component" value="Unassembled WGS sequence"/>
</dbReference>
<dbReference type="RefSeq" id="WP_344796989.1">
    <property type="nucleotide sequence ID" value="NZ_BAABAU010000003.1"/>
</dbReference>
<dbReference type="SUPFAM" id="SSF53448">
    <property type="entry name" value="Nucleotide-diphospho-sugar transferases"/>
    <property type="match status" value="1"/>
</dbReference>
<accession>A0ABP8E4B6</accession>
<protein>
    <recommendedName>
        <fullName evidence="2">MobA-like NTP transferase domain-containing protein</fullName>
    </recommendedName>
</protein>
<dbReference type="PANTHER" id="PTHR19136">
    <property type="entry name" value="MOLYBDENUM COFACTOR GUANYLYLTRANSFERASE"/>
    <property type="match status" value="1"/>
</dbReference>
<dbReference type="PANTHER" id="PTHR19136:SF81">
    <property type="entry name" value="MOLYBDENUM COFACTOR GUANYLYLTRANSFERASE"/>
    <property type="match status" value="1"/>
</dbReference>
<comment type="caution">
    <text evidence="3">The sequence shown here is derived from an EMBL/GenBank/DDBJ whole genome shotgun (WGS) entry which is preliminary data.</text>
</comment>
<dbReference type="Pfam" id="PF12804">
    <property type="entry name" value="NTP_transf_3"/>
    <property type="match status" value="1"/>
</dbReference>
<evidence type="ECO:0000313" key="3">
    <source>
        <dbReference type="EMBL" id="GAA4267058.1"/>
    </source>
</evidence>
<name>A0ABP8E4B6_9MICO</name>